<dbReference type="InterPro" id="IPR001296">
    <property type="entry name" value="Glyco_trans_1"/>
</dbReference>
<dbReference type="PANTHER" id="PTHR45947:SF14">
    <property type="entry name" value="SLL1723 PROTEIN"/>
    <property type="match status" value="1"/>
</dbReference>
<dbReference type="PANTHER" id="PTHR45947">
    <property type="entry name" value="SULFOQUINOVOSYL TRANSFERASE SQD2"/>
    <property type="match status" value="1"/>
</dbReference>
<sequence length="340" mass="37469">MIASQPRSIVQKFRMERRKTSWTLFELAAATRTMKYLESLNPQVVHCHFGAVAGPLVSAGLSAENLLVTWHGYDSDVIPHKRGTGIYQKLFASPATHTANSRFLSNRLAQLGADRYSIVRVPMGVDLDRFSIRSGPPLDANPLRILSVGRLAEMKGHRFLIEAICDLLDIGVPLRLDIVGDGPLAAELECLIQARGHGDSVALLGSQPHDRVRSEMSKCHLFALTGVCEPTGQVETQGVVFVEAQATGRPVVASNVGGVKEVVEDGRTGILCEPGNIDSIKNALCYFHENRAALERFGSSGRKHVEESLSINQMLESFDALYMDRLRHRHSPNNYRKHVL</sequence>
<dbReference type="Pfam" id="PF13439">
    <property type="entry name" value="Glyco_transf_4"/>
    <property type="match status" value="1"/>
</dbReference>
<evidence type="ECO:0000259" key="2">
    <source>
        <dbReference type="Pfam" id="PF13439"/>
    </source>
</evidence>
<dbReference type="EMBL" id="SJPO01000002">
    <property type="protein sequence ID" value="TWT78400.1"/>
    <property type="molecule type" value="Genomic_DNA"/>
</dbReference>
<dbReference type="InterPro" id="IPR050194">
    <property type="entry name" value="Glycosyltransferase_grp1"/>
</dbReference>
<protein>
    <submittedName>
        <fullName evidence="3">Alpha-D-kanosaminyltransferase</fullName>
        <ecNumber evidence="3">2.4.1.301</ecNumber>
    </submittedName>
</protein>
<name>A0A5C5YU92_9BACT</name>
<dbReference type="Pfam" id="PF00534">
    <property type="entry name" value="Glycos_transf_1"/>
    <property type="match status" value="1"/>
</dbReference>
<keyword evidence="4" id="KW-1185">Reference proteome</keyword>
<dbReference type="SUPFAM" id="SSF53756">
    <property type="entry name" value="UDP-Glycosyltransferase/glycogen phosphorylase"/>
    <property type="match status" value="1"/>
</dbReference>
<feature type="domain" description="Glycosyl transferase family 1" evidence="1">
    <location>
        <begin position="132"/>
        <end position="304"/>
    </location>
</feature>
<gene>
    <name evidence="3" type="primary">kanE_3</name>
    <name evidence="3" type="ORF">Pla123a_11910</name>
</gene>
<feature type="domain" description="Glycosyltransferase subfamily 4-like N-terminal" evidence="2">
    <location>
        <begin position="24"/>
        <end position="129"/>
    </location>
</feature>
<dbReference type="InterPro" id="IPR028098">
    <property type="entry name" value="Glyco_trans_4-like_N"/>
</dbReference>
<dbReference type="EC" id="2.4.1.301" evidence="3"/>
<keyword evidence="3" id="KW-0808">Transferase</keyword>
<proteinExistence type="predicted"/>
<organism evidence="3 4">
    <name type="scientific">Posidoniimonas polymericola</name>
    <dbReference type="NCBI Taxonomy" id="2528002"/>
    <lineage>
        <taxon>Bacteria</taxon>
        <taxon>Pseudomonadati</taxon>
        <taxon>Planctomycetota</taxon>
        <taxon>Planctomycetia</taxon>
        <taxon>Pirellulales</taxon>
        <taxon>Lacipirellulaceae</taxon>
        <taxon>Posidoniimonas</taxon>
    </lineage>
</organism>
<accession>A0A5C5YU92</accession>
<evidence type="ECO:0000259" key="1">
    <source>
        <dbReference type="Pfam" id="PF00534"/>
    </source>
</evidence>
<dbReference type="Gene3D" id="3.40.50.2000">
    <property type="entry name" value="Glycogen Phosphorylase B"/>
    <property type="match status" value="2"/>
</dbReference>
<comment type="caution">
    <text evidence="3">The sequence shown here is derived from an EMBL/GenBank/DDBJ whole genome shotgun (WGS) entry which is preliminary data.</text>
</comment>
<evidence type="ECO:0000313" key="4">
    <source>
        <dbReference type="Proteomes" id="UP000318478"/>
    </source>
</evidence>
<reference evidence="3 4" key="1">
    <citation type="submission" date="2019-02" db="EMBL/GenBank/DDBJ databases">
        <title>Deep-cultivation of Planctomycetes and their phenomic and genomic characterization uncovers novel biology.</title>
        <authorList>
            <person name="Wiegand S."/>
            <person name="Jogler M."/>
            <person name="Boedeker C."/>
            <person name="Pinto D."/>
            <person name="Vollmers J."/>
            <person name="Rivas-Marin E."/>
            <person name="Kohn T."/>
            <person name="Peeters S.H."/>
            <person name="Heuer A."/>
            <person name="Rast P."/>
            <person name="Oberbeckmann S."/>
            <person name="Bunk B."/>
            <person name="Jeske O."/>
            <person name="Meyerdierks A."/>
            <person name="Storesund J.E."/>
            <person name="Kallscheuer N."/>
            <person name="Luecker S."/>
            <person name="Lage O.M."/>
            <person name="Pohl T."/>
            <person name="Merkel B.J."/>
            <person name="Hornburger P."/>
            <person name="Mueller R.-W."/>
            <person name="Bruemmer F."/>
            <person name="Labrenz M."/>
            <person name="Spormann A.M."/>
            <person name="Op Den Camp H."/>
            <person name="Overmann J."/>
            <person name="Amann R."/>
            <person name="Jetten M.S.M."/>
            <person name="Mascher T."/>
            <person name="Medema M.H."/>
            <person name="Devos D.P."/>
            <person name="Kaster A.-K."/>
            <person name="Ovreas L."/>
            <person name="Rohde M."/>
            <person name="Galperin M.Y."/>
            <person name="Jogler C."/>
        </authorList>
    </citation>
    <scope>NUCLEOTIDE SEQUENCE [LARGE SCALE GENOMIC DNA]</scope>
    <source>
        <strain evidence="3 4">Pla123a</strain>
    </source>
</reference>
<keyword evidence="3" id="KW-0328">Glycosyltransferase</keyword>
<dbReference type="GO" id="GO:0016757">
    <property type="term" value="F:glycosyltransferase activity"/>
    <property type="evidence" value="ECO:0007669"/>
    <property type="project" value="UniProtKB-KW"/>
</dbReference>
<dbReference type="AlphaFoldDB" id="A0A5C5YU92"/>
<evidence type="ECO:0000313" key="3">
    <source>
        <dbReference type="EMBL" id="TWT78400.1"/>
    </source>
</evidence>
<dbReference type="Proteomes" id="UP000318478">
    <property type="component" value="Unassembled WGS sequence"/>
</dbReference>